<reference evidence="2 3" key="1">
    <citation type="journal article" date="2023" name="IScience">
        <title>Expanded male sex-determining region conserved during the evolution of homothallism in the green alga Volvox.</title>
        <authorList>
            <person name="Yamamoto K."/>
            <person name="Matsuzaki R."/>
            <person name="Mahakham W."/>
            <person name="Heman W."/>
            <person name="Sekimoto H."/>
            <person name="Kawachi M."/>
            <person name="Minakuchi Y."/>
            <person name="Toyoda A."/>
            <person name="Nozaki H."/>
        </authorList>
    </citation>
    <scope>NUCLEOTIDE SEQUENCE [LARGE SCALE GENOMIC DNA]</scope>
    <source>
        <strain evidence="2 3">NIES-4468</strain>
    </source>
</reference>
<feature type="region of interest" description="Disordered" evidence="1">
    <location>
        <begin position="95"/>
        <end position="140"/>
    </location>
</feature>
<gene>
    <name evidence="2" type="ORF">VaNZ11_001573</name>
</gene>
<organism evidence="2 3">
    <name type="scientific">Volvox africanus</name>
    <dbReference type="NCBI Taxonomy" id="51714"/>
    <lineage>
        <taxon>Eukaryota</taxon>
        <taxon>Viridiplantae</taxon>
        <taxon>Chlorophyta</taxon>
        <taxon>core chlorophytes</taxon>
        <taxon>Chlorophyceae</taxon>
        <taxon>CS clade</taxon>
        <taxon>Chlamydomonadales</taxon>
        <taxon>Volvocaceae</taxon>
        <taxon>Volvox</taxon>
    </lineage>
</organism>
<keyword evidence="3" id="KW-1185">Reference proteome</keyword>
<sequence length="295" mass="31318">LKRSYHIKYRIFTCTDWYFKLQKFVRLVKMLSAALRGTPATISGQPCPIQPRLLPALPQSQPASRALASSYSSLTDEPIFESPRGQTVGISLQSHPSAHMEGDLDVDGSSSSDELEGDVFGAGGDLEDGPSVSSSQTQHAHHLCFSTPSAAGPMTSSAATSTAATLLSAGPSGEFTIGRAAMPTKGSMSDLQAELEHLTSINGGRGSRPIGIPRAGAFAPSTYQPVPGAFMQGFVPPHELAAASVQELDPMAVHSHRHKSIAERLRTAVFEQTGHMSRTTAAVFLQPGAFHIKRQ</sequence>
<protein>
    <submittedName>
        <fullName evidence="2">Uncharacterized protein</fullName>
    </submittedName>
</protein>
<accession>A0ABQ5RQ83</accession>
<evidence type="ECO:0000313" key="2">
    <source>
        <dbReference type="EMBL" id="GLI59715.1"/>
    </source>
</evidence>
<name>A0ABQ5RQ83_9CHLO</name>
<dbReference type="Proteomes" id="UP001165090">
    <property type="component" value="Unassembled WGS sequence"/>
</dbReference>
<dbReference type="EMBL" id="BSDZ01000004">
    <property type="protein sequence ID" value="GLI59715.1"/>
    <property type="molecule type" value="Genomic_DNA"/>
</dbReference>
<comment type="caution">
    <text evidence="2">The sequence shown here is derived from an EMBL/GenBank/DDBJ whole genome shotgun (WGS) entry which is preliminary data.</text>
</comment>
<proteinExistence type="predicted"/>
<feature type="non-terminal residue" evidence="2">
    <location>
        <position position="1"/>
    </location>
</feature>
<evidence type="ECO:0000313" key="3">
    <source>
        <dbReference type="Proteomes" id="UP001165090"/>
    </source>
</evidence>
<evidence type="ECO:0000256" key="1">
    <source>
        <dbReference type="SAM" id="MobiDB-lite"/>
    </source>
</evidence>